<dbReference type="Proteomes" id="UP000541610">
    <property type="component" value="Unassembled WGS sequence"/>
</dbReference>
<protein>
    <submittedName>
        <fullName evidence="2">Uncharacterized protein</fullName>
    </submittedName>
</protein>
<comment type="caution">
    <text evidence="2">The sequence shown here is derived from an EMBL/GenBank/DDBJ whole genome shotgun (WGS) entry which is preliminary data.</text>
</comment>
<dbReference type="OrthoDB" id="429421at2759"/>
<feature type="region of interest" description="Disordered" evidence="1">
    <location>
        <begin position="26"/>
        <end position="84"/>
    </location>
</feature>
<name>A0A7J6NUJ1_PEROL</name>
<dbReference type="AlphaFoldDB" id="A0A7J6NUJ1"/>
<reference evidence="2 3" key="1">
    <citation type="submission" date="2020-04" db="EMBL/GenBank/DDBJ databases">
        <title>Perkinsus olseni comparative genomics.</title>
        <authorList>
            <person name="Bogema D.R."/>
        </authorList>
    </citation>
    <scope>NUCLEOTIDE SEQUENCE [LARGE SCALE GENOMIC DNA]</scope>
    <source>
        <strain evidence="2">00978-12</strain>
    </source>
</reference>
<proteinExistence type="predicted"/>
<organism evidence="2 3">
    <name type="scientific">Perkinsus olseni</name>
    <name type="common">Perkinsus atlanticus</name>
    <dbReference type="NCBI Taxonomy" id="32597"/>
    <lineage>
        <taxon>Eukaryota</taxon>
        <taxon>Sar</taxon>
        <taxon>Alveolata</taxon>
        <taxon>Perkinsozoa</taxon>
        <taxon>Perkinsea</taxon>
        <taxon>Perkinsida</taxon>
        <taxon>Perkinsidae</taxon>
        <taxon>Perkinsus</taxon>
    </lineage>
</organism>
<feature type="compositionally biased region" description="Polar residues" evidence="1">
    <location>
        <begin position="59"/>
        <end position="77"/>
    </location>
</feature>
<accession>A0A7J6NUJ1</accession>
<sequence>MSPKEVNQVHEMTQYDQLLRVHATNSGAQVETARGRRDEISTGMGGQLVIPSEKDTRQASEVGQPTGASGGESSLNPIKSIGDATANDLERCKHMQRLPPKAKYFRPLTTQQELGWRPPIELFGTDLGHNIQRNDELREDVLCLSHWVEGKTRLAEARLMTLVTGS</sequence>
<gene>
    <name evidence="2" type="ORF">FOZ60_004209</name>
</gene>
<dbReference type="EMBL" id="JABANP010000193">
    <property type="protein sequence ID" value="KAF4687240.1"/>
    <property type="molecule type" value="Genomic_DNA"/>
</dbReference>
<evidence type="ECO:0000313" key="3">
    <source>
        <dbReference type="Proteomes" id="UP000541610"/>
    </source>
</evidence>
<evidence type="ECO:0000256" key="1">
    <source>
        <dbReference type="SAM" id="MobiDB-lite"/>
    </source>
</evidence>
<evidence type="ECO:0000313" key="2">
    <source>
        <dbReference type="EMBL" id="KAF4687240.1"/>
    </source>
</evidence>